<evidence type="ECO:0008006" key="3">
    <source>
        <dbReference type="Google" id="ProtNLM"/>
    </source>
</evidence>
<dbReference type="PANTHER" id="PTHR35010:SF2">
    <property type="entry name" value="BLL4672 PROTEIN"/>
    <property type="match status" value="1"/>
</dbReference>
<comment type="caution">
    <text evidence="1">The sequence shown here is derived from an EMBL/GenBank/DDBJ whole genome shotgun (WGS) entry which is preliminary data.</text>
</comment>
<gene>
    <name evidence="1" type="ORF">Ahu01nite_093130</name>
</gene>
<keyword evidence="2" id="KW-1185">Reference proteome</keyword>
<dbReference type="Proteomes" id="UP000603200">
    <property type="component" value="Unassembled WGS sequence"/>
</dbReference>
<dbReference type="Gene3D" id="1.10.260.40">
    <property type="entry name" value="lambda repressor-like DNA-binding domains"/>
    <property type="match status" value="1"/>
</dbReference>
<evidence type="ECO:0000313" key="2">
    <source>
        <dbReference type="Proteomes" id="UP000603200"/>
    </source>
</evidence>
<name>A0ABQ4A5T0_9ACTN</name>
<dbReference type="CDD" id="cd00093">
    <property type="entry name" value="HTH_XRE"/>
    <property type="match status" value="1"/>
</dbReference>
<dbReference type="Pfam" id="PF13560">
    <property type="entry name" value="HTH_31"/>
    <property type="match status" value="1"/>
</dbReference>
<dbReference type="RefSeq" id="WP_203843116.1">
    <property type="nucleotide sequence ID" value="NZ_BAAATV010000018.1"/>
</dbReference>
<dbReference type="SUPFAM" id="SSF47413">
    <property type="entry name" value="lambda repressor-like DNA-binding domains"/>
    <property type="match status" value="1"/>
</dbReference>
<sequence>MAPGPLREFLTLRRAAISPEEAGLPHGDVTRRVRGLRREEVAQLAGVSVDYYVKLEQGRAGNVSDQVAEAALRLDDLQSRHFRSLLHPGTAYSPAGQASRSRCGPRCWR</sequence>
<organism evidence="1 2">
    <name type="scientific">Winogradskya humida</name>
    <dbReference type="NCBI Taxonomy" id="113566"/>
    <lineage>
        <taxon>Bacteria</taxon>
        <taxon>Bacillati</taxon>
        <taxon>Actinomycetota</taxon>
        <taxon>Actinomycetes</taxon>
        <taxon>Micromonosporales</taxon>
        <taxon>Micromonosporaceae</taxon>
        <taxon>Winogradskya</taxon>
    </lineage>
</organism>
<dbReference type="PANTHER" id="PTHR35010">
    <property type="entry name" value="BLL4672 PROTEIN-RELATED"/>
    <property type="match status" value="1"/>
</dbReference>
<dbReference type="InterPro" id="IPR001387">
    <property type="entry name" value="Cro/C1-type_HTH"/>
</dbReference>
<reference evidence="1 2" key="1">
    <citation type="submission" date="2021-01" db="EMBL/GenBank/DDBJ databases">
        <title>Whole genome shotgun sequence of Actinoplanes humidus NBRC 14915.</title>
        <authorList>
            <person name="Komaki H."/>
            <person name="Tamura T."/>
        </authorList>
    </citation>
    <scope>NUCLEOTIDE SEQUENCE [LARGE SCALE GENOMIC DNA]</scope>
    <source>
        <strain evidence="1 2">NBRC 14915</strain>
    </source>
</reference>
<protein>
    <recommendedName>
        <fullName evidence="3">Helix-turn-helix protein</fullName>
    </recommendedName>
</protein>
<dbReference type="EMBL" id="BOMN01000139">
    <property type="protein sequence ID" value="GIE26211.1"/>
    <property type="molecule type" value="Genomic_DNA"/>
</dbReference>
<evidence type="ECO:0000313" key="1">
    <source>
        <dbReference type="EMBL" id="GIE26211.1"/>
    </source>
</evidence>
<dbReference type="InterPro" id="IPR010982">
    <property type="entry name" value="Lambda_DNA-bd_dom_sf"/>
</dbReference>
<accession>A0ABQ4A5T0</accession>
<proteinExistence type="predicted"/>